<feature type="transmembrane region" description="Helical" evidence="6">
    <location>
        <begin position="21"/>
        <end position="44"/>
    </location>
</feature>
<proteinExistence type="predicted"/>
<dbReference type="PANTHER" id="PTHR43702">
    <property type="entry name" value="L-FUCOSE-PROTON SYMPORTER"/>
    <property type="match status" value="1"/>
</dbReference>
<sequence>MAGMGAAQAPNSGAGAKSGGGGLILAVVYVTALFFIWAFVTNLIDPLVKSMKVIYTLTDFETQLNQFAFFIAYGVMSIPSAGYLAKNGYAKSIVLGLTGIVAGCLIAWSTTFSHNFITVLLGLFVAASGITLLQVAANPLIASMGNPKGSHFRLNLSQAFNSMGAYLGGIFGAGFLLKGPLFEKDVVITEAMKTTGLGFVTNVYLMIAVILAFFTLAVFLVRNTITHHAPKMAEHSESPFKALESKWANLGALGIFLYVGAEVCVISGMIFFLEQKQILNVPSQVAGFVGPIFMLFAMFGRFGGSVLLRYVKATTMLAVVAACATGLCALVIATYQMPATPLGGTVHLPGDFVAPLTMGFIPGVAAILIGLFNSIMFPTIFTITLERSSAPASATSGLMCMAICGGGFISILYGFTVDQFVAHFSVGARSLAFIVPLVCYLYVLWFSFAARRAPIHEIQEDAVAAGH</sequence>
<dbReference type="EMBL" id="CP000927">
    <property type="protein sequence ID" value="ABZ70550.1"/>
    <property type="molecule type" value="Genomic_DNA"/>
</dbReference>
<evidence type="ECO:0000256" key="4">
    <source>
        <dbReference type="ARBA" id="ARBA00022989"/>
    </source>
</evidence>
<dbReference type="Pfam" id="PF07690">
    <property type="entry name" value="MFS_1"/>
    <property type="match status" value="1"/>
</dbReference>
<feature type="transmembrane region" description="Helical" evidence="6">
    <location>
        <begin position="428"/>
        <end position="448"/>
    </location>
</feature>
<organism evidence="7">
    <name type="scientific">Caulobacter sp. (strain K31)</name>
    <dbReference type="NCBI Taxonomy" id="366602"/>
    <lineage>
        <taxon>Bacteria</taxon>
        <taxon>Pseudomonadati</taxon>
        <taxon>Pseudomonadota</taxon>
        <taxon>Alphaproteobacteria</taxon>
        <taxon>Caulobacterales</taxon>
        <taxon>Caulobacteraceae</taxon>
        <taxon>Caulobacter</taxon>
    </lineage>
</organism>
<evidence type="ECO:0000256" key="3">
    <source>
        <dbReference type="ARBA" id="ARBA00022692"/>
    </source>
</evidence>
<protein>
    <submittedName>
        <fullName evidence="7">Major facilitator superfamily MFS_1</fullName>
    </submittedName>
</protein>
<comment type="subcellular location">
    <subcellularLocation>
        <location evidence="1">Cell inner membrane</location>
        <topology evidence="1">Multi-pass membrane protein</topology>
    </subcellularLocation>
</comment>
<evidence type="ECO:0000256" key="6">
    <source>
        <dbReference type="SAM" id="Phobius"/>
    </source>
</evidence>
<keyword evidence="2" id="KW-1003">Cell membrane</keyword>
<keyword evidence="3 6" id="KW-0812">Transmembrane</keyword>
<feature type="transmembrane region" description="Helical" evidence="6">
    <location>
        <begin position="285"/>
        <end position="304"/>
    </location>
</feature>
<dbReference type="SUPFAM" id="SSF103473">
    <property type="entry name" value="MFS general substrate transporter"/>
    <property type="match status" value="1"/>
</dbReference>
<feature type="transmembrane region" description="Helical" evidence="6">
    <location>
        <begin position="197"/>
        <end position="221"/>
    </location>
</feature>
<dbReference type="AlphaFoldDB" id="B0T0A4"/>
<feature type="transmembrane region" description="Helical" evidence="6">
    <location>
        <begin position="158"/>
        <end position="177"/>
    </location>
</feature>
<feature type="transmembrane region" description="Helical" evidence="6">
    <location>
        <begin position="250"/>
        <end position="273"/>
    </location>
</feature>
<accession>B0T0A4</accession>
<dbReference type="InterPro" id="IPR050375">
    <property type="entry name" value="MFS_TsgA-like"/>
</dbReference>
<feature type="transmembrane region" description="Helical" evidence="6">
    <location>
        <begin position="64"/>
        <end position="85"/>
    </location>
</feature>
<keyword evidence="4 6" id="KW-1133">Transmembrane helix</keyword>
<evidence type="ECO:0000256" key="2">
    <source>
        <dbReference type="ARBA" id="ARBA00022475"/>
    </source>
</evidence>
<dbReference type="InterPro" id="IPR011701">
    <property type="entry name" value="MFS"/>
</dbReference>
<evidence type="ECO:0000256" key="5">
    <source>
        <dbReference type="ARBA" id="ARBA00023136"/>
    </source>
</evidence>
<dbReference type="GO" id="GO:0022857">
    <property type="term" value="F:transmembrane transporter activity"/>
    <property type="evidence" value="ECO:0007669"/>
    <property type="project" value="InterPro"/>
</dbReference>
<feature type="transmembrane region" description="Helical" evidence="6">
    <location>
        <begin position="316"/>
        <end position="337"/>
    </location>
</feature>
<dbReference type="InterPro" id="IPR036259">
    <property type="entry name" value="MFS_trans_sf"/>
</dbReference>
<name>B0T0A4_CAUSK</name>
<dbReference type="eggNOG" id="COG0738">
    <property type="taxonomic scope" value="Bacteria"/>
</dbReference>
<dbReference type="PANTHER" id="PTHR43702:SF3">
    <property type="entry name" value="PROTEIN TSGA"/>
    <property type="match status" value="1"/>
</dbReference>
<reference evidence="7" key="1">
    <citation type="submission" date="2008-01" db="EMBL/GenBank/DDBJ databases">
        <title>Complete sequence of chromosome of Caulobacter sp. K31.</title>
        <authorList>
            <consortium name="US DOE Joint Genome Institute"/>
            <person name="Copeland A."/>
            <person name="Lucas S."/>
            <person name="Lapidus A."/>
            <person name="Barry K."/>
            <person name="Glavina del Rio T."/>
            <person name="Dalin E."/>
            <person name="Tice H."/>
            <person name="Pitluck S."/>
            <person name="Bruce D."/>
            <person name="Goodwin L."/>
            <person name="Thompson L.S."/>
            <person name="Brettin T."/>
            <person name="Detter J.C."/>
            <person name="Han C."/>
            <person name="Schmutz J."/>
            <person name="Larimer F."/>
            <person name="Land M."/>
            <person name="Hauser L."/>
            <person name="Kyrpides N."/>
            <person name="Kim E."/>
            <person name="Stephens C."/>
            <person name="Richardson P."/>
        </authorList>
    </citation>
    <scope>NUCLEOTIDE SEQUENCE [LARGE SCALE GENOMIC DNA]</scope>
    <source>
        <strain evidence="7">K31</strain>
    </source>
</reference>
<feature type="transmembrane region" description="Helical" evidence="6">
    <location>
        <begin position="397"/>
        <end position="416"/>
    </location>
</feature>
<feature type="transmembrane region" description="Helical" evidence="6">
    <location>
        <begin position="92"/>
        <end position="110"/>
    </location>
</feature>
<evidence type="ECO:0000313" key="7">
    <source>
        <dbReference type="EMBL" id="ABZ70550.1"/>
    </source>
</evidence>
<evidence type="ECO:0000256" key="1">
    <source>
        <dbReference type="ARBA" id="ARBA00004429"/>
    </source>
</evidence>
<dbReference type="STRING" id="366602.Caul_1420"/>
<feature type="transmembrane region" description="Helical" evidence="6">
    <location>
        <begin position="357"/>
        <end position="385"/>
    </location>
</feature>
<dbReference type="Gene3D" id="1.20.1250.20">
    <property type="entry name" value="MFS general substrate transporter like domains"/>
    <property type="match status" value="2"/>
</dbReference>
<gene>
    <name evidence="7" type="ordered locus">Caul_1420</name>
</gene>
<dbReference type="HOGENOM" id="CLU_028452_2_2_5"/>
<keyword evidence="5 6" id="KW-0472">Membrane</keyword>
<dbReference type="KEGG" id="cak:Caul_1420"/>
<feature type="transmembrane region" description="Helical" evidence="6">
    <location>
        <begin position="116"/>
        <end position="137"/>
    </location>
</feature>
<dbReference type="GO" id="GO:0005886">
    <property type="term" value="C:plasma membrane"/>
    <property type="evidence" value="ECO:0007669"/>
    <property type="project" value="UniProtKB-SubCell"/>
</dbReference>